<dbReference type="Gene3D" id="1.20.120.720">
    <property type="entry name" value="Myosin VI head, motor domain, U50 subdomain"/>
    <property type="match status" value="1"/>
</dbReference>
<evidence type="ECO:0000256" key="6">
    <source>
        <dbReference type="ARBA" id="ARBA00023175"/>
    </source>
</evidence>
<dbReference type="FunFam" id="1.10.10.820:FF:000001">
    <property type="entry name" value="Myosin heavy chain"/>
    <property type="match status" value="1"/>
</dbReference>
<gene>
    <name evidence="11" type="ORF">HPB52_016452</name>
</gene>
<dbReference type="PANTHER" id="PTHR13140:SF679">
    <property type="entry name" value="UNCONVENTIONAL MYOSIN IC"/>
    <property type="match status" value="1"/>
</dbReference>
<dbReference type="GO" id="GO:0005737">
    <property type="term" value="C:cytoplasm"/>
    <property type="evidence" value="ECO:0007669"/>
    <property type="project" value="TreeGrafter"/>
</dbReference>
<dbReference type="GO" id="GO:0051015">
    <property type="term" value="F:actin filament binding"/>
    <property type="evidence" value="ECO:0007669"/>
    <property type="project" value="TreeGrafter"/>
</dbReference>
<feature type="binding site" evidence="8">
    <location>
        <begin position="106"/>
        <end position="113"/>
    </location>
    <ligand>
        <name>ATP</name>
        <dbReference type="ChEBI" id="CHEBI:30616"/>
    </ligand>
</feature>
<evidence type="ECO:0000256" key="1">
    <source>
        <dbReference type="ARBA" id="ARBA00008314"/>
    </source>
</evidence>
<dbReference type="VEuPathDB" id="VectorBase:RSAN_043202"/>
<dbReference type="EMBL" id="JABSTV010001250">
    <property type="protein sequence ID" value="KAH7957233.1"/>
    <property type="molecule type" value="Genomic_DNA"/>
</dbReference>
<keyword evidence="4" id="KW-0446">Lipid-binding</keyword>
<dbReference type="InterPro" id="IPR027417">
    <property type="entry name" value="P-loop_NTPase"/>
</dbReference>
<dbReference type="PROSITE" id="PS51456">
    <property type="entry name" value="MYOSIN_MOTOR"/>
    <property type="match status" value="1"/>
</dbReference>
<keyword evidence="12" id="KW-1185">Reference proteome</keyword>
<accession>A0A9D4SYT5</accession>
<dbReference type="Gene3D" id="1.10.10.820">
    <property type="match status" value="1"/>
</dbReference>
<dbReference type="GO" id="GO:0005546">
    <property type="term" value="F:phosphatidylinositol-4,5-bisphosphate binding"/>
    <property type="evidence" value="ECO:0007669"/>
    <property type="project" value="UniProtKB-ARBA"/>
</dbReference>
<reference evidence="11" key="1">
    <citation type="journal article" date="2020" name="Cell">
        <title>Large-Scale Comparative Analyses of Tick Genomes Elucidate Their Genetic Diversity and Vector Capacities.</title>
        <authorList>
            <consortium name="Tick Genome and Microbiome Consortium (TIGMIC)"/>
            <person name="Jia N."/>
            <person name="Wang J."/>
            <person name="Shi W."/>
            <person name="Du L."/>
            <person name="Sun Y."/>
            <person name="Zhan W."/>
            <person name="Jiang J.F."/>
            <person name="Wang Q."/>
            <person name="Zhang B."/>
            <person name="Ji P."/>
            <person name="Bell-Sakyi L."/>
            <person name="Cui X.M."/>
            <person name="Yuan T.T."/>
            <person name="Jiang B.G."/>
            <person name="Yang W.F."/>
            <person name="Lam T.T."/>
            <person name="Chang Q.C."/>
            <person name="Ding S.J."/>
            <person name="Wang X.J."/>
            <person name="Zhu J.G."/>
            <person name="Ruan X.D."/>
            <person name="Zhao L."/>
            <person name="Wei J.T."/>
            <person name="Ye R.Z."/>
            <person name="Que T.C."/>
            <person name="Du C.H."/>
            <person name="Zhou Y.H."/>
            <person name="Cheng J.X."/>
            <person name="Dai P.F."/>
            <person name="Guo W.B."/>
            <person name="Han X.H."/>
            <person name="Huang E.J."/>
            <person name="Li L.F."/>
            <person name="Wei W."/>
            <person name="Gao Y.C."/>
            <person name="Liu J.Z."/>
            <person name="Shao H.Z."/>
            <person name="Wang X."/>
            <person name="Wang C.C."/>
            <person name="Yang T.C."/>
            <person name="Huo Q.B."/>
            <person name="Li W."/>
            <person name="Chen H.Y."/>
            <person name="Chen S.E."/>
            <person name="Zhou L.G."/>
            <person name="Ni X.B."/>
            <person name="Tian J.H."/>
            <person name="Sheng Y."/>
            <person name="Liu T."/>
            <person name="Pan Y.S."/>
            <person name="Xia L.Y."/>
            <person name="Li J."/>
            <person name="Zhao F."/>
            <person name="Cao W.C."/>
        </authorList>
    </citation>
    <scope>NUCLEOTIDE SEQUENCE</scope>
    <source>
        <strain evidence="11">Rsan-2018</strain>
    </source>
</reference>
<evidence type="ECO:0000313" key="11">
    <source>
        <dbReference type="EMBL" id="KAH7957233.1"/>
    </source>
</evidence>
<evidence type="ECO:0000256" key="7">
    <source>
        <dbReference type="ARBA" id="ARBA00023203"/>
    </source>
</evidence>
<dbReference type="Pfam" id="PF06017">
    <property type="entry name" value="Myosin_TH1"/>
    <property type="match status" value="1"/>
</dbReference>
<name>A0A9D4SYT5_RHISA</name>
<sequence length="934" mass="107702">MENALHSRDRVGVQDFVLLEDFESEQAFVENLRKRFTEDLIYTYIGPVLVSVNPPKPPLRRRCSDTKCPIYRRNLVYSEPVLFAISDAAYTSMHEECRDQCILISGESGAGKTEASKKVLHYVAAASHHSDAVERVKDKLLQSNPVLEGAPVGGHILNYLLEKSRVVQQGSGERNFHIFYQLIAGAEDALLEKLSLRRDPTFYYYLNQGDSTEVFGIDDTTQFRIVRDALSVIDFSLKEEEEIFSIVATVLHLGNTGFVEENGEAIIAQDKPVAAIAKLLCCPEEVLRDALTNRTIEARGELVTTPLNRDQAIYARDALAKAIYERLFNFEQFCINYCNEKLQQLFIELTLKSEQEEYYREGIEWTPINYFNNKVICDLVEEKHKGIISLLDEECLRPGGATDKTFLFKMEQTIRMHPHFVTHNLASNKLKKSIARDEFRLIHYAGFLDKNNDLLFRDLKKAMVGAGNSIIKDAFPESELLCKKRPPTAATQFKLSLQELMAILMSKEPWYVRCIKPNDFKQASKFDEKVVGHQVQYLGLLENLRVRRAGFAYRRRYETFLERYKCLCPETWPRYRGGTAKEGVAVLIKHLNYAPEEYSMGHTKLFIRFPRTLFETEDAFQQRKHYLASVIQAEFRCYSARKKYLKMRKAALQSECILHRDAATVGCSASCKKIAKCRFIKGFITRNEPENDVNARFVRQVRVEFLKRLAANLPKSVLDKSWPNAPLVCKEASELLHGLHRKWLVRKYCRSVTPKRKALMEWKVEAEALFDGKKQSYKKSVPQEFQENRLPQELELRRENMFEKSVKHQGEVTMYCLEVTKYDRHGYKPRDRVLVLTDAALYLLDRKDFRSKHRIPLKSLEAVSKIAMAYGHRNIVSVDKNNCVDHRLCGGKQGTIDFNMGANPEIIKGKNGHLIVQDIWSIHTCHIMGFVLKY</sequence>
<evidence type="ECO:0000259" key="10">
    <source>
        <dbReference type="PROSITE" id="PS51757"/>
    </source>
</evidence>
<dbReference type="GO" id="GO:0005524">
    <property type="term" value="F:ATP binding"/>
    <property type="evidence" value="ECO:0007669"/>
    <property type="project" value="UniProtKB-UniRule"/>
</dbReference>
<dbReference type="GO" id="GO:0007015">
    <property type="term" value="P:actin filament organization"/>
    <property type="evidence" value="ECO:0007669"/>
    <property type="project" value="TreeGrafter"/>
</dbReference>
<dbReference type="PRINTS" id="PR00193">
    <property type="entry name" value="MYOSINHEAVY"/>
</dbReference>
<dbReference type="GO" id="GO:0005902">
    <property type="term" value="C:microvillus"/>
    <property type="evidence" value="ECO:0007669"/>
    <property type="project" value="TreeGrafter"/>
</dbReference>
<dbReference type="SUPFAM" id="SSF52540">
    <property type="entry name" value="P-loop containing nucleoside triphosphate hydrolases"/>
    <property type="match status" value="1"/>
</dbReference>
<dbReference type="GO" id="GO:0006897">
    <property type="term" value="P:endocytosis"/>
    <property type="evidence" value="ECO:0007669"/>
    <property type="project" value="TreeGrafter"/>
</dbReference>
<dbReference type="PROSITE" id="PS51757">
    <property type="entry name" value="TH1"/>
    <property type="match status" value="1"/>
</dbReference>
<feature type="region of interest" description="Actin-binding" evidence="8">
    <location>
        <begin position="497"/>
        <end position="519"/>
    </location>
</feature>
<evidence type="ECO:0000313" key="12">
    <source>
        <dbReference type="Proteomes" id="UP000821837"/>
    </source>
</evidence>
<evidence type="ECO:0000256" key="8">
    <source>
        <dbReference type="PROSITE-ProRule" id="PRU00782"/>
    </source>
</evidence>
<protein>
    <submittedName>
        <fullName evidence="11">Uncharacterized protein</fullName>
    </submittedName>
</protein>
<keyword evidence="3 8" id="KW-0067">ATP-binding</keyword>
<dbReference type="PANTHER" id="PTHR13140">
    <property type="entry name" value="MYOSIN"/>
    <property type="match status" value="1"/>
</dbReference>
<keyword evidence="2 8" id="KW-0547">Nucleotide-binding</keyword>
<evidence type="ECO:0000259" key="9">
    <source>
        <dbReference type="PROSITE" id="PS51456"/>
    </source>
</evidence>
<dbReference type="SMART" id="SM00242">
    <property type="entry name" value="MYSc"/>
    <property type="match status" value="1"/>
</dbReference>
<dbReference type="Gene3D" id="1.20.5.4820">
    <property type="match status" value="1"/>
</dbReference>
<comment type="similarity">
    <text evidence="1 8">Belongs to the TRAFAC class myosin-kinesin ATPase superfamily. Myosin family.</text>
</comment>
<dbReference type="Gene3D" id="3.40.850.10">
    <property type="entry name" value="Kinesin motor domain"/>
    <property type="match status" value="3"/>
</dbReference>
<dbReference type="InterPro" id="IPR010926">
    <property type="entry name" value="Myosin_TH1"/>
</dbReference>
<dbReference type="InterPro" id="IPR036961">
    <property type="entry name" value="Kinesin_motor_dom_sf"/>
</dbReference>
<dbReference type="GO" id="GO:0007368">
    <property type="term" value="P:determination of left/right symmetry"/>
    <property type="evidence" value="ECO:0007669"/>
    <property type="project" value="UniProtKB-ARBA"/>
</dbReference>
<comment type="caution">
    <text evidence="11">The sequence shown here is derived from an EMBL/GenBank/DDBJ whole genome shotgun (WGS) entry which is preliminary data.</text>
</comment>
<dbReference type="GO" id="GO:0009888">
    <property type="term" value="P:tissue development"/>
    <property type="evidence" value="ECO:0007669"/>
    <property type="project" value="UniProtKB-ARBA"/>
</dbReference>
<proteinExistence type="inferred from homology"/>
<keyword evidence="5 8" id="KW-0518">Myosin</keyword>
<dbReference type="Pfam" id="PF00063">
    <property type="entry name" value="Myosin_head"/>
    <property type="match status" value="2"/>
</dbReference>
<evidence type="ECO:0000256" key="3">
    <source>
        <dbReference type="ARBA" id="ARBA00022840"/>
    </source>
</evidence>
<evidence type="ECO:0000256" key="4">
    <source>
        <dbReference type="ARBA" id="ARBA00023121"/>
    </source>
</evidence>
<dbReference type="AlphaFoldDB" id="A0A9D4SYT5"/>
<dbReference type="GO" id="GO:0016459">
    <property type="term" value="C:myosin complex"/>
    <property type="evidence" value="ECO:0007669"/>
    <property type="project" value="UniProtKB-KW"/>
</dbReference>
<dbReference type="GO" id="GO:0000146">
    <property type="term" value="F:microfilament motor activity"/>
    <property type="evidence" value="ECO:0007669"/>
    <property type="project" value="TreeGrafter"/>
</dbReference>
<reference evidence="11" key="2">
    <citation type="submission" date="2021-09" db="EMBL/GenBank/DDBJ databases">
        <authorList>
            <person name="Jia N."/>
            <person name="Wang J."/>
            <person name="Shi W."/>
            <person name="Du L."/>
            <person name="Sun Y."/>
            <person name="Zhan W."/>
            <person name="Jiang J."/>
            <person name="Wang Q."/>
            <person name="Zhang B."/>
            <person name="Ji P."/>
            <person name="Sakyi L.B."/>
            <person name="Cui X."/>
            <person name="Yuan T."/>
            <person name="Jiang B."/>
            <person name="Yang W."/>
            <person name="Lam T.T.-Y."/>
            <person name="Chang Q."/>
            <person name="Ding S."/>
            <person name="Wang X."/>
            <person name="Zhu J."/>
            <person name="Ruan X."/>
            <person name="Zhao L."/>
            <person name="Wei J."/>
            <person name="Que T."/>
            <person name="Du C."/>
            <person name="Cheng J."/>
            <person name="Dai P."/>
            <person name="Han X."/>
            <person name="Huang E."/>
            <person name="Gao Y."/>
            <person name="Liu J."/>
            <person name="Shao H."/>
            <person name="Ye R."/>
            <person name="Li L."/>
            <person name="Wei W."/>
            <person name="Wang X."/>
            <person name="Wang C."/>
            <person name="Huo Q."/>
            <person name="Li W."/>
            <person name="Guo W."/>
            <person name="Chen H."/>
            <person name="Chen S."/>
            <person name="Zhou L."/>
            <person name="Zhou L."/>
            <person name="Ni X."/>
            <person name="Tian J."/>
            <person name="Zhou Y."/>
            <person name="Sheng Y."/>
            <person name="Liu T."/>
            <person name="Pan Y."/>
            <person name="Xia L."/>
            <person name="Li J."/>
            <person name="Zhao F."/>
            <person name="Cao W."/>
        </authorList>
    </citation>
    <scope>NUCLEOTIDE SEQUENCE</scope>
    <source>
        <strain evidence="11">Rsan-2018</strain>
        <tissue evidence="11">Larvae</tissue>
    </source>
</reference>
<dbReference type="PROSITE" id="PS50096">
    <property type="entry name" value="IQ"/>
    <property type="match status" value="1"/>
</dbReference>
<dbReference type="GO" id="GO:0005886">
    <property type="term" value="C:plasma membrane"/>
    <property type="evidence" value="ECO:0007669"/>
    <property type="project" value="TreeGrafter"/>
</dbReference>
<keyword evidence="6 8" id="KW-0505">Motor protein</keyword>
<dbReference type="CDD" id="cd23767">
    <property type="entry name" value="IQCD"/>
    <property type="match status" value="1"/>
</dbReference>
<evidence type="ECO:0000256" key="2">
    <source>
        <dbReference type="ARBA" id="ARBA00022741"/>
    </source>
</evidence>
<dbReference type="Gene3D" id="1.20.58.530">
    <property type="match status" value="1"/>
</dbReference>
<feature type="domain" description="Myosin motor" evidence="9">
    <location>
        <begin position="12"/>
        <end position="621"/>
    </location>
</feature>
<feature type="domain" description="TH1" evidence="10">
    <location>
        <begin position="774"/>
        <end position="934"/>
    </location>
</feature>
<dbReference type="InterPro" id="IPR001609">
    <property type="entry name" value="Myosin_head_motor_dom-like"/>
</dbReference>
<dbReference type="FunFam" id="1.20.58.530:FF:000004">
    <property type="entry name" value="Unconventional myosin ID"/>
    <property type="match status" value="1"/>
</dbReference>
<dbReference type="GO" id="GO:0030048">
    <property type="term" value="P:actin filament-based movement"/>
    <property type="evidence" value="ECO:0007669"/>
    <property type="project" value="TreeGrafter"/>
</dbReference>
<keyword evidence="7 8" id="KW-0009">Actin-binding</keyword>
<dbReference type="Proteomes" id="UP000821837">
    <property type="component" value="Unassembled WGS sequence"/>
</dbReference>
<organism evidence="11 12">
    <name type="scientific">Rhipicephalus sanguineus</name>
    <name type="common">Brown dog tick</name>
    <name type="synonym">Ixodes sanguineus</name>
    <dbReference type="NCBI Taxonomy" id="34632"/>
    <lineage>
        <taxon>Eukaryota</taxon>
        <taxon>Metazoa</taxon>
        <taxon>Ecdysozoa</taxon>
        <taxon>Arthropoda</taxon>
        <taxon>Chelicerata</taxon>
        <taxon>Arachnida</taxon>
        <taxon>Acari</taxon>
        <taxon>Parasitiformes</taxon>
        <taxon>Ixodida</taxon>
        <taxon>Ixodoidea</taxon>
        <taxon>Ixodidae</taxon>
        <taxon>Rhipicephalinae</taxon>
        <taxon>Rhipicephalus</taxon>
        <taxon>Rhipicephalus</taxon>
    </lineage>
</organism>
<evidence type="ECO:0000256" key="5">
    <source>
        <dbReference type="ARBA" id="ARBA00023123"/>
    </source>
</evidence>